<keyword evidence="5" id="KW-1185">Reference proteome</keyword>
<dbReference type="Gene3D" id="3.30.70.1440">
    <property type="entry name" value="Multidrug efflux transporter AcrB pore domain"/>
    <property type="match status" value="1"/>
</dbReference>
<dbReference type="SUPFAM" id="SSF82866">
    <property type="entry name" value="Multidrug efflux transporter AcrB transmembrane domain"/>
    <property type="match status" value="2"/>
</dbReference>
<evidence type="ECO:0000256" key="3">
    <source>
        <dbReference type="SAM" id="Phobius"/>
    </source>
</evidence>
<dbReference type="Gene3D" id="3.30.70.1320">
    <property type="entry name" value="Multidrug efflux transporter AcrB pore domain like"/>
    <property type="match status" value="2"/>
</dbReference>
<feature type="transmembrane region" description="Helical" evidence="3">
    <location>
        <begin position="604"/>
        <end position="627"/>
    </location>
</feature>
<evidence type="ECO:0000313" key="5">
    <source>
        <dbReference type="Proteomes" id="UP001596500"/>
    </source>
</evidence>
<dbReference type="Pfam" id="PF00873">
    <property type="entry name" value="ACR_tran"/>
    <property type="match status" value="2"/>
</dbReference>
<keyword evidence="3" id="KW-0472">Membrane</keyword>
<proteinExistence type="predicted"/>
<feature type="transmembrane region" description="Helical" evidence="3">
    <location>
        <begin position="1011"/>
        <end position="1031"/>
    </location>
</feature>
<protein>
    <submittedName>
        <fullName evidence="4">Efflux RND transporter permease subunit</fullName>
    </submittedName>
</protein>
<feature type="transmembrane region" description="Helical" evidence="3">
    <location>
        <begin position="985"/>
        <end position="1004"/>
    </location>
</feature>
<keyword evidence="3" id="KW-1133">Transmembrane helix</keyword>
<dbReference type="Gene3D" id="3.30.70.1430">
    <property type="entry name" value="Multidrug efflux transporter AcrB pore domain"/>
    <property type="match status" value="2"/>
</dbReference>
<comment type="caution">
    <text evidence="4">The sequence shown here is derived from an EMBL/GenBank/DDBJ whole genome shotgun (WGS) entry which is preliminary data.</text>
</comment>
<dbReference type="Proteomes" id="UP001596500">
    <property type="component" value="Unassembled WGS sequence"/>
</dbReference>
<evidence type="ECO:0000313" key="4">
    <source>
        <dbReference type="EMBL" id="MFC7439988.1"/>
    </source>
</evidence>
<feature type="region of interest" description="Disordered" evidence="2">
    <location>
        <begin position="358"/>
        <end position="391"/>
    </location>
</feature>
<feature type="transmembrane region" description="Helical" evidence="3">
    <location>
        <begin position="1037"/>
        <end position="1058"/>
    </location>
</feature>
<dbReference type="InterPro" id="IPR027463">
    <property type="entry name" value="AcrB_DN_DC_subdom"/>
</dbReference>
<gene>
    <name evidence="4" type="ORF">ACFQNG_02260</name>
</gene>
<feature type="transmembrane region" description="Helical" evidence="3">
    <location>
        <begin position="498"/>
        <end position="517"/>
    </location>
</feature>
<dbReference type="SUPFAM" id="SSF82714">
    <property type="entry name" value="Multidrug efflux transporter AcrB TolC docking domain, DN and DC subdomains"/>
    <property type="match status" value="2"/>
</dbReference>
<dbReference type="EMBL" id="JBHTBW010000006">
    <property type="protein sequence ID" value="MFC7439988.1"/>
    <property type="molecule type" value="Genomic_DNA"/>
</dbReference>
<sequence length="1179" mass="127566">MRIVDGLTRFSLRNATVIFLLVVLITAGGIYTAVQLKMESMPDIDIPVIAAVTPYPGASPNEVDEKVTKPVEQALQEMAGAKKVTSVSADSLSIVVVEFGFHTDLNQAQQEMKGAIEQAVLPKEAGQTSFNRYGFNTKPFMVLSVTSQTKPIPELEQWVKQRLAPTLKNIKEVGKVQIQGQSSKAVYVRLKQDQLKKHNLSVQQVQQALQGNNVTIPVGDVRVDDVVRPVQIDQKITSVEQLKNLRIPIYPNPQESMQKSMSQINQGFQGLGQSVGQLGQGLGQVGQGLGLLQAQVQLMQSAQQLQGKLLADQLALNAAQMWLKQNPDDEKAAATVATLKPKVDAETKALKQLNEKLKQLQNRMPRPKESPAGKSLPRQGNLTGDNTPSGSLKTVKLSQIASVTESVEDAPLITRVNGKPSVNIELIKNPDGNIVDAAHAVTEKVEDLKKQHPGLNISVLLDQSKMVKLSIHTIIREGLLGALFAVVVILLFLRNIRAVVISMVSIPLSILATLIFLKQADLSLNVMTLGGLAVAIGRIVDDSLVVIENIYRRLVHAEERNASLIQLATTEVASAITSSTLTTIVVFIPLGFIDGIVGKLFIPFALTIVFSLLCSLVVSITVVPLLAKLVMANGKQPRQHHEKSRLVSLYQRGLGWAFRHKATVIASSTALFAASLCLIPSVGTSFIPSDQNRALQVNLELPSGTPLDATNKKAKEMETRLRSYPEIQEIATSVGNLNSPLTGDTNKISMFVNLTPTTDMKVFLQQIRHDLQERKENAELQVLEQKSIGPTANQIIGVVKGERIEDIRAVANELTRRMKQVKGLTNVTNNLSEQKELLNVDIDQQKASSEGLTTSQVAMSVRGLLQADKVNELKRGNQSMEIRLGLEKPEIDLVQKLKELQLLSPSGRLVKLGSIATIEEVKGPVKIQKENGQEFATVSGDAISQDTGALSQEVGRIIDGLKLPPGTEVTLGGDTQQMSESFRQIGMAIAVATFLVYAVMLLTFKEATTPFTILFSLPFAVIGGLVGLWISGLPISVAALIGALMLVGIVVTNAIVLLDRVRQQAANGLDMETALLTAAGTRLRPILMTACATVFALLPAGLGIGEGNAITQGLAVVVIGGLISSTLLTLFIVPVMYLLLSGISLRGWRKRTRPARKQTQPLPQSLLRTKAIPASPDER</sequence>
<keyword evidence="1" id="KW-0175">Coiled coil</keyword>
<feature type="transmembrane region" description="Helical" evidence="3">
    <location>
        <begin position="1116"/>
        <end position="1140"/>
    </location>
</feature>
<evidence type="ECO:0000256" key="1">
    <source>
        <dbReference type="SAM" id="Coils"/>
    </source>
</evidence>
<feature type="compositionally biased region" description="Polar residues" evidence="2">
    <location>
        <begin position="378"/>
        <end position="391"/>
    </location>
</feature>
<feature type="coiled-coil region" evidence="1">
    <location>
        <begin position="761"/>
        <end position="824"/>
    </location>
</feature>
<feature type="transmembrane region" description="Helical" evidence="3">
    <location>
        <begin position="474"/>
        <end position="493"/>
    </location>
</feature>
<evidence type="ECO:0000256" key="2">
    <source>
        <dbReference type="SAM" id="MobiDB-lite"/>
    </source>
</evidence>
<keyword evidence="3" id="KW-0812">Transmembrane</keyword>
<dbReference type="Gene3D" id="3.30.2090.10">
    <property type="entry name" value="Multidrug efflux transporter AcrB TolC docking domain, DN and DC subdomains"/>
    <property type="match status" value="3"/>
</dbReference>
<dbReference type="InterPro" id="IPR001036">
    <property type="entry name" value="Acrflvin-R"/>
</dbReference>
<feature type="transmembrane region" description="Helical" evidence="3">
    <location>
        <begin position="572"/>
        <end position="592"/>
    </location>
</feature>
<feature type="transmembrane region" description="Helical" evidence="3">
    <location>
        <begin position="1086"/>
        <end position="1104"/>
    </location>
</feature>
<organism evidence="4 5">
    <name type="scientific">Laceyella putida</name>
    <dbReference type="NCBI Taxonomy" id="110101"/>
    <lineage>
        <taxon>Bacteria</taxon>
        <taxon>Bacillati</taxon>
        <taxon>Bacillota</taxon>
        <taxon>Bacilli</taxon>
        <taxon>Bacillales</taxon>
        <taxon>Thermoactinomycetaceae</taxon>
        <taxon>Laceyella</taxon>
    </lineage>
</organism>
<dbReference type="PANTHER" id="PTHR32063">
    <property type="match status" value="1"/>
</dbReference>
<name>A0ABW2RG95_9BACL</name>
<feature type="compositionally biased region" description="Polar residues" evidence="2">
    <location>
        <begin position="1157"/>
        <end position="1167"/>
    </location>
</feature>
<dbReference type="Gene3D" id="1.20.1640.10">
    <property type="entry name" value="Multidrug efflux transporter AcrB transmembrane domain"/>
    <property type="match status" value="3"/>
</dbReference>
<dbReference type="PANTHER" id="PTHR32063:SF0">
    <property type="entry name" value="SWARMING MOTILITY PROTEIN SWRC"/>
    <property type="match status" value="1"/>
</dbReference>
<dbReference type="RefSeq" id="WP_379863197.1">
    <property type="nucleotide sequence ID" value="NZ_JBHTBW010000006.1"/>
</dbReference>
<dbReference type="SUPFAM" id="SSF82693">
    <property type="entry name" value="Multidrug efflux transporter AcrB pore domain, PN1, PN2, PC1 and PC2 subdomains"/>
    <property type="match status" value="3"/>
</dbReference>
<reference evidence="5" key="1">
    <citation type="journal article" date="2019" name="Int. J. Syst. Evol. Microbiol.">
        <title>The Global Catalogue of Microorganisms (GCM) 10K type strain sequencing project: providing services to taxonomists for standard genome sequencing and annotation.</title>
        <authorList>
            <consortium name="The Broad Institute Genomics Platform"/>
            <consortium name="The Broad Institute Genome Sequencing Center for Infectious Disease"/>
            <person name="Wu L."/>
            <person name="Ma J."/>
        </authorList>
    </citation>
    <scope>NUCLEOTIDE SEQUENCE [LARGE SCALE GENOMIC DNA]</scope>
    <source>
        <strain evidence="5">CGMCC 1.12942</strain>
    </source>
</reference>
<feature type="region of interest" description="Disordered" evidence="2">
    <location>
        <begin position="1152"/>
        <end position="1179"/>
    </location>
</feature>
<feature type="transmembrane region" description="Helical" evidence="3">
    <location>
        <begin position="12"/>
        <end position="34"/>
    </location>
</feature>
<accession>A0ABW2RG95</accession>